<evidence type="ECO:0000259" key="6">
    <source>
        <dbReference type="PROSITE" id="PS50865"/>
    </source>
</evidence>
<proteinExistence type="predicted"/>
<dbReference type="PROSITE" id="PS01360">
    <property type="entry name" value="ZF_MYND_1"/>
    <property type="match status" value="1"/>
</dbReference>
<evidence type="ECO:0000256" key="5">
    <source>
        <dbReference type="SAM" id="MobiDB-lite"/>
    </source>
</evidence>
<reference evidence="7" key="1">
    <citation type="journal article" date="2020" name="Stud. Mycol.">
        <title>101 Dothideomycetes genomes: a test case for predicting lifestyles and emergence of pathogens.</title>
        <authorList>
            <person name="Haridas S."/>
            <person name="Albert R."/>
            <person name="Binder M."/>
            <person name="Bloem J."/>
            <person name="Labutti K."/>
            <person name="Salamov A."/>
            <person name="Andreopoulos B."/>
            <person name="Baker S."/>
            <person name="Barry K."/>
            <person name="Bills G."/>
            <person name="Bluhm B."/>
            <person name="Cannon C."/>
            <person name="Castanera R."/>
            <person name="Culley D."/>
            <person name="Daum C."/>
            <person name="Ezra D."/>
            <person name="Gonzalez J."/>
            <person name="Henrissat B."/>
            <person name="Kuo A."/>
            <person name="Liang C."/>
            <person name="Lipzen A."/>
            <person name="Lutzoni F."/>
            <person name="Magnuson J."/>
            <person name="Mondo S."/>
            <person name="Nolan M."/>
            <person name="Ohm R."/>
            <person name="Pangilinan J."/>
            <person name="Park H.-J."/>
            <person name="Ramirez L."/>
            <person name="Alfaro M."/>
            <person name="Sun H."/>
            <person name="Tritt A."/>
            <person name="Yoshinaga Y."/>
            <person name="Zwiers L.-H."/>
            <person name="Turgeon B."/>
            <person name="Goodwin S."/>
            <person name="Spatafora J."/>
            <person name="Crous P."/>
            <person name="Grigoriev I."/>
        </authorList>
    </citation>
    <scope>NUCLEOTIDE SEQUENCE</scope>
    <source>
        <strain evidence="7">CBS 125425</strain>
    </source>
</reference>
<keyword evidence="2 4" id="KW-0863">Zinc-finger</keyword>
<sequence>MPPRSVLLNVFTNVHGWGKESGVHETVEEVAHNGVESRRGSEQSDKGSNEAQRVAACAAVEAPTSTCAVCQNSAASNRSPLLRCSRCRGAFYCNTTCQKADWKAHRKLCRPRRTDSAHGSTPSTTSSTPTALSPSEYETSNFAASPSST</sequence>
<evidence type="ECO:0000313" key="8">
    <source>
        <dbReference type="Proteomes" id="UP000799444"/>
    </source>
</evidence>
<organism evidence="7 8">
    <name type="scientific">Polyplosphaeria fusca</name>
    <dbReference type="NCBI Taxonomy" id="682080"/>
    <lineage>
        <taxon>Eukaryota</taxon>
        <taxon>Fungi</taxon>
        <taxon>Dikarya</taxon>
        <taxon>Ascomycota</taxon>
        <taxon>Pezizomycotina</taxon>
        <taxon>Dothideomycetes</taxon>
        <taxon>Pleosporomycetidae</taxon>
        <taxon>Pleosporales</taxon>
        <taxon>Tetraplosphaeriaceae</taxon>
        <taxon>Polyplosphaeria</taxon>
    </lineage>
</organism>
<keyword evidence="3" id="KW-0862">Zinc</keyword>
<dbReference type="InterPro" id="IPR002893">
    <property type="entry name" value="Znf_MYND"/>
</dbReference>
<feature type="region of interest" description="Disordered" evidence="5">
    <location>
        <begin position="108"/>
        <end position="149"/>
    </location>
</feature>
<dbReference type="Proteomes" id="UP000799444">
    <property type="component" value="Unassembled WGS sequence"/>
</dbReference>
<feature type="compositionally biased region" description="Low complexity" evidence="5">
    <location>
        <begin position="120"/>
        <end position="135"/>
    </location>
</feature>
<comment type="caution">
    <text evidence="7">The sequence shown here is derived from an EMBL/GenBank/DDBJ whole genome shotgun (WGS) entry which is preliminary data.</text>
</comment>
<protein>
    <recommendedName>
        <fullName evidence="6">MYND-type domain-containing protein</fullName>
    </recommendedName>
</protein>
<dbReference type="SUPFAM" id="SSF144232">
    <property type="entry name" value="HIT/MYND zinc finger-like"/>
    <property type="match status" value="1"/>
</dbReference>
<accession>A0A9P4V508</accession>
<feature type="compositionally biased region" description="Polar residues" evidence="5">
    <location>
        <begin position="136"/>
        <end position="149"/>
    </location>
</feature>
<dbReference type="PROSITE" id="PS50865">
    <property type="entry name" value="ZF_MYND_2"/>
    <property type="match status" value="1"/>
</dbReference>
<evidence type="ECO:0000256" key="4">
    <source>
        <dbReference type="PROSITE-ProRule" id="PRU00134"/>
    </source>
</evidence>
<dbReference type="GO" id="GO:0008270">
    <property type="term" value="F:zinc ion binding"/>
    <property type="evidence" value="ECO:0007669"/>
    <property type="project" value="UniProtKB-KW"/>
</dbReference>
<keyword evidence="1" id="KW-0479">Metal-binding</keyword>
<keyword evidence="8" id="KW-1185">Reference proteome</keyword>
<gene>
    <name evidence="7" type="ORF">EJ04DRAFT_522505</name>
</gene>
<dbReference type="OrthoDB" id="432970at2759"/>
<evidence type="ECO:0000256" key="1">
    <source>
        <dbReference type="ARBA" id="ARBA00022723"/>
    </source>
</evidence>
<feature type="domain" description="MYND-type" evidence="6">
    <location>
        <begin position="67"/>
        <end position="109"/>
    </location>
</feature>
<evidence type="ECO:0000256" key="3">
    <source>
        <dbReference type="ARBA" id="ARBA00022833"/>
    </source>
</evidence>
<dbReference type="AlphaFoldDB" id="A0A9P4V508"/>
<dbReference type="EMBL" id="ML996131">
    <property type="protein sequence ID" value="KAF2735855.1"/>
    <property type="molecule type" value="Genomic_DNA"/>
</dbReference>
<evidence type="ECO:0000313" key="7">
    <source>
        <dbReference type="EMBL" id="KAF2735855.1"/>
    </source>
</evidence>
<evidence type="ECO:0000256" key="2">
    <source>
        <dbReference type="ARBA" id="ARBA00022771"/>
    </source>
</evidence>
<name>A0A9P4V508_9PLEO</name>
<dbReference type="Gene3D" id="6.10.140.2220">
    <property type="match status" value="1"/>
</dbReference>
<dbReference type="Pfam" id="PF01753">
    <property type="entry name" value="zf-MYND"/>
    <property type="match status" value="1"/>
</dbReference>